<dbReference type="EMBL" id="JXKG01000003">
    <property type="protein sequence ID" value="OJG16159.1"/>
    <property type="molecule type" value="Genomic_DNA"/>
</dbReference>
<evidence type="ECO:0008006" key="12">
    <source>
        <dbReference type="Google" id="ProtNLM"/>
    </source>
</evidence>
<keyword evidence="3" id="KW-1003">Cell membrane</keyword>
<dbReference type="Pfam" id="PF01478">
    <property type="entry name" value="Peptidase_A24"/>
    <property type="match status" value="1"/>
</dbReference>
<feature type="domain" description="Prepilin type IV endopeptidase peptidase" evidence="8">
    <location>
        <begin position="99"/>
        <end position="197"/>
    </location>
</feature>
<evidence type="ECO:0000259" key="8">
    <source>
        <dbReference type="Pfam" id="PF01478"/>
    </source>
</evidence>
<accession>A0A1L8R8S8</accession>
<sequence length="229" mass="26340">MTFIIGCCFGSFGYLLITRHMAGISSAWPPSHCTACKSKLTWYELIPLFSFLIQAGRCRHCHVKFSSAYFWAELSCGLVFLLCLPAKILPTSLLLVFWLYTAWLLSIVDIYTQTLDSKIFFWTTLLLWCAQFSLHSVFHWETLLYCGFFACFFLRYYQNKMGAGDLYLLLAWSPWLSFYQFCLLLLISSSLGLLYFLGAKIVKKHTDTLPFIPFLSGGLFVVSCVLKNF</sequence>
<dbReference type="OrthoDB" id="9789291at2"/>
<dbReference type="GO" id="GO:0004190">
    <property type="term" value="F:aspartic-type endopeptidase activity"/>
    <property type="evidence" value="ECO:0007669"/>
    <property type="project" value="InterPro"/>
</dbReference>
<reference evidence="10 11" key="1">
    <citation type="submission" date="2014-12" db="EMBL/GenBank/DDBJ databases">
        <title>Draft genome sequences of 29 type strains of Enterococci.</title>
        <authorList>
            <person name="Zhong Z."/>
            <person name="Sun Z."/>
            <person name="Liu W."/>
            <person name="Zhang W."/>
            <person name="Zhang H."/>
        </authorList>
    </citation>
    <scope>NUCLEOTIDE SEQUENCE [LARGE SCALE GENOMIC DNA]</scope>
    <source>
        <strain evidence="10 11">DSM 21207</strain>
    </source>
</reference>
<comment type="caution">
    <text evidence="10">The sequence shown here is derived from an EMBL/GenBank/DDBJ whole genome shotgun (WGS) entry which is preliminary data.</text>
</comment>
<comment type="similarity">
    <text evidence="2">Belongs to the peptidase A24 family.</text>
</comment>
<protein>
    <recommendedName>
        <fullName evidence="12">Peptidase A24A N-terminal domain-containing protein</fullName>
    </recommendedName>
</protein>
<name>A0A1L8R8S8_9ENTE</name>
<evidence type="ECO:0000256" key="2">
    <source>
        <dbReference type="ARBA" id="ARBA00005801"/>
    </source>
</evidence>
<gene>
    <name evidence="10" type="ORF">RU96_GL001656</name>
</gene>
<evidence type="ECO:0000259" key="9">
    <source>
        <dbReference type="Pfam" id="PF06750"/>
    </source>
</evidence>
<dbReference type="InterPro" id="IPR050882">
    <property type="entry name" value="Prepilin_peptidase/N-MTase"/>
</dbReference>
<evidence type="ECO:0000256" key="7">
    <source>
        <dbReference type="SAM" id="Phobius"/>
    </source>
</evidence>
<evidence type="ECO:0000256" key="3">
    <source>
        <dbReference type="ARBA" id="ARBA00022475"/>
    </source>
</evidence>
<proteinExistence type="inferred from homology"/>
<keyword evidence="4 7" id="KW-0812">Transmembrane</keyword>
<dbReference type="STRING" id="317010.RU96_GL001656"/>
<evidence type="ECO:0000256" key="6">
    <source>
        <dbReference type="ARBA" id="ARBA00023136"/>
    </source>
</evidence>
<dbReference type="RefSeq" id="WP_071864174.1">
    <property type="nucleotide sequence ID" value="NZ_JBHLVQ010000033.1"/>
</dbReference>
<dbReference type="InterPro" id="IPR000045">
    <property type="entry name" value="Prepilin_IV_endopep_pep"/>
</dbReference>
<evidence type="ECO:0000256" key="4">
    <source>
        <dbReference type="ARBA" id="ARBA00022692"/>
    </source>
</evidence>
<evidence type="ECO:0000313" key="10">
    <source>
        <dbReference type="EMBL" id="OJG16159.1"/>
    </source>
</evidence>
<feature type="transmembrane region" description="Helical" evidence="7">
    <location>
        <begin position="93"/>
        <end position="113"/>
    </location>
</feature>
<evidence type="ECO:0000313" key="11">
    <source>
        <dbReference type="Proteomes" id="UP000182835"/>
    </source>
</evidence>
<comment type="subcellular location">
    <subcellularLocation>
        <location evidence="1">Cell membrane</location>
        <topology evidence="1">Multi-pass membrane protein</topology>
    </subcellularLocation>
</comment>
<feature type="transmembrane region" description="Helical" evidence="7">
    <location>
        <begin position="178"/>
        <end position="197"/>
    </location>
</feature>
<organism evidence="10 11">
    <name type="scientific">Enterococcus canintestini</name>
    <dbReference type="NCBI Taxonomy" id="317010"/>
    <lineage>
        <taxon>Bacteria</taxon>
        <taxon>Bacillati</taxon>
        <taxon>Bacillota</taxon>
        <taxon>Bacilli</taxon>
        <taxon>Lactobacillales</taxon>
        <taxon>Enterococcaceae</taxon>
        <taxon>Enterococcus</taxon>
    </lineage>
</organism>
<feature type="transmembrane region" description="Helical" evidence="7">
    <location>
        <begin position="209"/>
        <end position="228"/>
    </location>
</feature>
<feature type="domain" description="Prepilin peptidase A24 N-terminal" evidence="9">
    <location>
        <begin position="4"/>
        <end position="83"/>
    </location>
</feature>
<evidence type="ECO:0000256" key="1">
    <source>
        <dbReference type="ARBA" id="ARBA00004651"/>
    </source>
</evidence>
<feature type="transmembrane region" description="Helical" evidence="7">
    <location>
        <begin position="68"/>
        <end position="86"/>
    </location>
</feature>
<evidence type="ECO:0000256" key="5">
    <source>
        <dbReference type="ARBA" id="ARBA00022989"/>
    </source>
</evidence>
<keyword evidence="5 7" id="KW-1133">Transmembrane helix</keyword>
<dbReference type="GO" id="GO:0006465">
    <property type="term" value="P:signal peptide processing"/>
    <property type="evidence" value="ECO:0007669"/>
    <property type="project" value="TreeGrafter"/>
</dbReference>
<dbReference type="PANTHER" id="PTHR30487:SF0">
    <property type="entry name" value="PREPILIN LEADER PEPTIDASE_N-METHYLTRANSFERASE-RELATED"/>
    <property type="match status" value="1"/>
</dbReference>
<keyword evidence="6 7" id="KW-0472">Membrane</keyword>
<dbReference type="AlphaFoldDB" id="A0A1L8R8S8"/>
<dbReference type="InterPro" id="IPR010627">
    <property type="entry name" value="Prepilin_pept_A24_N"/>
</dbReference>
<dbReference type="PANTHER" id="PTHR30487">
    <property type="entry name" value="TYPE 4 PREPILIN-LIKE PROTEINS LEADER PEPTIDE-PROCESSING ENZYME"/>
    <property type="match status" value="1"/>
</dbReference>
<dbReference type="Pfam" id="PF06750">
    <property type="entry name" value="A24_N_bact"/>
    <property type="match status" value="1"/>
</dbReference>
<feature type="transmembrane region" description="Helical" evidence="7">
    <location>
        <begin position="142"/>
        <end position="158"/>
    </location>
</feature>
<dbReference type="GO" id="GO:0005886">
    <property type="term" value="C:plasma membrane"/>
    <property type="evidence" value="ECO:0007669"/>
    <property type="project" value="UniProtKB-SubCell"/>
</dbReference>
<dbReference type="Proteomes" id="UP000182835">
    <property type="component" value="Unassembled WGS sequence"/>
</dbReference>